<evidence type="ECO:0000256" key="7">
    <source>
        <dbReference type="ARBA" id="ARBA00023160"/>
    </source>
</evidence>
<keyword evidence="4 8" id="KW-0276">Fatty acid metabolism</keyword>
<evidence type="ECO:0000259" key="9">
    <source>
        <dbReference type="Pfam" id="PF01648"/>
    </source>
</evidence>
<evidence type="ECO:0000256" key="1">
    <source>
        <dbReference type="ARBA" id="ARBA00022516"/>
    </source>
</evidence>
<evidence type="ECO:0000256" key="2">
    <source>
        <dbReference type="ARBA" id="ARBA00022679"/>
    </source>
</evidence>
<feature type="domain" description="4'-phosphopantetheinyl transferase" evidence="9">
    <location>
        <begin position="4"/>
        <end position="95"/>
    </location>
</feature>
<dbReference type="Proteomes" id="UP001500213">
    <property type="component" value="Unassembled WGS sequence"/>
</dbReference>
<comment type="cofactor">
    <cofactor evidence="8">
        <name>Mg(2+)</name>
        <dbReference type="ChEBI" id="CHEBI:18420"/>
    </cofactor>
</comment>
<evidence type="ECO:0000313" key="10">
    <source>
        <dbReference type="EMBL" id="GAA4190388.1"/>
    </source>
</evidence>
<evidence type="ECO:0000256" key="3">
    <source>
        <dbReference type="ARBA" id="ARBA00022723"/>
    </source>
</evidence>
<evidence type="ECO:0000256" key="8">
    <source>
        <dbReference type="HAMAP-Rule" id="MF_00101"/>
    </source>
</evidence>
<accession>A0ABP8ATT5</accession>
<reference evidence="11" key="1">
    <citation type="journal article" date="2019" name="Int. J. Syst. Evol. Microbiol.">
        <title>The Global Catalogue of Microorganisms (GCM) 10K type strain sequencing project: providing services to taxonomists for standard genome sequencing and annotation.</title>
        <authorList>
            <consortium name="The Broad Institute Genomics Platform"/>
            <consortium name="The Broad Institute Genome Sequencing Center for Infectious Disease"/>
            <person name="Wu L."/>
            <person name="Ma J."/>
        </authorList>
    </citation>
    <scope>NUCLEOTIDE SEQUENCE [LARGE SCALE GENOMIC DNA]</scope>
    <source>
        <strain evidence="11">JCM 17593</strain>
    </source>
</reference>
<keyword evidence="11" id="KW-1185">Reference proteome</keyword>
<keyword evidence="2 8" id="KW-0808">Transferase</keyword>
<organism evidence="10 11">
    <name type="scientific">Gryllotalpicola kribbensis</name>
    <dbReference type="NCBI Taxonomy" id="993084"/>
    <lineage>
        <taxon>Bacteria</taxon>
        <taxon>Bacillati</taxon>
        <taxon>Actinomycetota</taxon>
        <taxon>Actinomycetes</taxon>
        <taxon>Micrococcales</taxon>
        <taxon>Microbacteriaceae</taxon>
        <taxon>Gryllotalpicola</taxon>
    </lineage>
</organism>
<dbReference type="EC" id="2.7.8.7" evidence="8"/>
<dbReference type="InterPro" id="IPR002582">
    <property type="entry name" value="ACPS"/>
</dbReference>
<dbReference type="InterPro" id="IPR008278">
    <property type="entry name" value="4-PPantetheinyl_Trfase_dom"/>
</dbReference>
<proteinExistence type="inferred from homology"/>
<keyword evidence="5 8" id="KW-0460">Magnesium</keyword>
<name>A0ABP8ATT5_9MICO</name>
<dbReference type="NCBIfam" id="TIGR00516">
    <property type="entry name" value="acpS"/>
    <property type="match status" value="1"/>
</dbReference>
<evidence type="ECO:0000256" key="6">
    <source>
        <dbReference type="ARBA" id="ARBA00023098"/>
    </source>
</evidence>
<comment type="subcellular location">
    <subcellularLocation>
        <location evidence="8">Cytoplasm</location>
    </subcellularLocation>
</comment>
<comment type="similarity">
    <text evidence="8">Belongs to the P-Pant transferase superfamily. AcpS family.</text>
</comment>
<evidence type="ECO:0000256" key="4">
    <source>
        <dbReference type="ARBA" id="ARBA00022832"/>
    </source>
</evidence>
<keyword evidence="3 8" id="KW-0479">Metal-binding</keyword>
<keyword evidence="8" id="KW-0963">Cytoplasm</keyword>
<comment type="catalytic activity">
    <reaction evidence="8">
        <text>apo-[ACP] + CoA = holo-[ACP] + adenosine 3',5'-bisphosphate + H(+)</text>
        <dbReference type="Rhea" id="RHEA:12068"/>
        <dbReference type="Rhea" id="RHEA-COMP:9685"/>
        <dbReference type="Rhea" id="RHEA-COMP:9690"/>
        <dbReference type="ChEBI" id="CHEBI:15378"/>
        <dbReference type="ChEBI" id="CHEBI:29999"/>
        <dbReference type="ChEBI" id="CHEBI:57287"/>
        <dbReference type="ChEBI" id="CHEBI:58343"/>
        <dbReference type="ChEBI" id="CHEBI:64479"/>
        <dbReference type="EC" id="2.7.8.7"/>
    </reaction>
</comment>
<dbReference type="RefSeq" id="WP_344776369.1">
    <property type="nucleotide sequence ID" value="NZ_BAABBX010000015.1"/>
</dbReference>
<feature type="binding site" evidence="8">
    <location>
        <position position="8"/>
    </location>
    <ligand>
        <name>Mg(2+)</name>
        <dbReference type="ChEBI" id="CHEBI:18420"/>
    </ligand>
</feature>
<dbReference type="HAMAP" id="MF_00101">
    <property type="entry name" value="AcpS"/>
    <property type="match status" value="1"/>
</dbReference>
<evidence type="ECO:0000256" key="5">
    <source>
        <dbReference type="ARBA" id="ARBA00022842"/>
    </source>
</evidence>
<dbReference type="NCBIfam" id="TIGR00556">
    <property type="entry name" value="pantethn_trn"/>
    <property type="match status" value="1"/>
</dbReference>
<sequence length="129" mass="13409">MITGIGVDVVGLERFARQLERTPRLIERLFAESERGLGSDSLAARFAAKEALIKALGRSDGLVWTDIEIVPDEHGDPGFRLHGGVADVVAAHGVKRLHLSLTHDGGVAAAFVVAEGDGATGTGAGVTDV</sequence>
<keyword evidence="7 8" id="KW-0275">Fatty acid biosynthesis</keyword>
<dbReference type="InterPro" id="IPR037143">
    <property type="entry name" value="4-PPantetheinyl_Trfase_dom_sf"/>
</dbReference>
<evidence type="ECO:0000313" key="11">
    <source>
        <dbReference type="Proteomes" id="UP001500213"/>
    </source>
</evidence>
<dbReference type="SUPFAM" id="SSF56214">
    <property type="entry name" value="4'-phosphopantetheinyl transferase"/>
    <property type="match status" value="1"/>
</dbReference>
<dbReference type="EMBL" id="BAABBX010000015">
    <property type="protein sequence ID" value="GAA4190388.1"/>
    <property type="molecule type" value="Genomic_DNA"/>
</dbReference>
<keyword evidence="6 8" id="KW-0443">Lipid metabolism</keyword>
<dbReference type="Gene3D" id="3.90.470.20">
    <property type="entry name" value="4'-phosphopantetheinyl transferase domain"/>
    <property type="match status" value="1"/>
</dbReference>
<comment type="function">
    <text evidence="8">Transfers the 4'-phosphopantetheine moiety from coenzyme A to a Ser of acyl-carrier-protein.</text>
</comment>
<feature type="binding site" evidence="8">
    <location>
        <position position="50"/>
    </location>
    <ligand>
        <name>Mg(2+)</name>
        <dbReference type="ChEBI" id="CHEBI:18420"/>
    </ligand>
</feature>
<dbReference type="InterPro" id="IPR004568">
    <property type="entry name" value="Ppantetheine-prot_Trfase_dom"/>
</dbReference>
<keyword evidence="1 8" id="KW-0444">Lipid biosynthesis</keyword>
<dbReference type="Pfam" id="PF01648">
    <property type="entry name" value="ACPS"/>
    <property type="match status" value="1"/>
</dbReference>
<comment type="caution">
    <text evidence="10">The sequence shown here is derived from an EMBL/GenBank/DDBJ whole genome shotgun (WGS) entry which is preliminary data.</text>
</comment>
<protein>
    <recommendedName>
        <fullName evidence="8">Holo-[acyl-carrier-protein] synthase</fullName>
        <shortName evidence="8">Holo-ACP synthase</shortName>
        <ecNumber evidence="8">2.7.8.7</ecNumber>
    </recommendedName>
    <alternativeName>
        <fullName evidence="8">4'-phosphopantetheinyl transferase AcpS</fullName>
    </alternativeName>
</protein>
<gene>
    <name evidence="8" type="primary">acpS</name>
    <name evidence="10" type="ORF">GCM10022288_19640</name>
</gene>
<dbReference type="NCBIfam" id="NF000832">
    <property type="entry name" value="PRK00070.3-2"/>
    <property type="match status" value="1"/>
</dbReference>